<dbReference type="AlphaFoldDB" id="A0A401S5Q3"/>
<comment type="caution">
    <text evidence="1">The sequence shown here is derived from an EMBL/GenBank/DDBJ whole genome shotgun (WGS) entry which is preliminary data.</text>
</comment>
<evidence type="ECO:0000313" key="1">
    <source>
        <dbReference type="EMBL" id="GCC25715.1"/>
    </source>
</evidence>
<proteinExistence type="predicted"/>
<evidence type="ECO:0000313" key="2">
    <source>
        <dbReference type="Proteomes" id="UP000287033"/>
    </source>
</evidence>
<sequence length="109" mass="11889">MSLGLLQPGSGRLPAFRQGFPLFGILPDAEGGMKREKANAAKSNRIVQPGSGNLPDAEAKLHVRLHGLWTGAEQHRNQEGTRRAAEAADRPVLILVMTVSWRGDFRHVV</sequence>
<reference evidence="1 2" key="1">
    <citation type="journal article" date="2018" name="Nat. Ecol. Evol.">
        <title>Shark genomes provide insights into elasmobranch evolution and the origin of vertebrates.</title>
        <authorList>
            <person name="Hara Y"/>
            <person name="Yamaguchi K"/>
            <person name="Onimaru K"/>
            <person name="Kadota M"/>
            <person name="Koyanagi M"/>
            <person name="Keeley SD"/>
            <person name="Tatsumi K"/>
            <person name="Tanaka K"/>
            <person name="Motone F"/>
            <person name="Kageyama Y"/>
            <person name="Nozu R"/>
            <person name="Adachi N"/>
            <person name="Nishimura O"/>
            <person name="Nakagawa R"/>
            <person name="Tanegashima C"/>
            <person name="Kiyatake I"/>
            <person name="Matsumoto R"/>
            <person name="Murakumo K"/>
            <person name="Nishida K"/>
            <person name="Terakita A"/>
            <person name="Kuratani S"/>
            <person name="Sato K"/>
            <person name="Hyodo S Kuraku.S."/>
        </authorList>
    </citation>
    <scope>NUCLEOTIDE SEQUENCE [LARGE SCALE GENOMIC DNA]</scope>
</reference>
<dbReference type="Proteomes" id="UP000287033">
    <property type="component" value="Unassembled WGS sequence"/>
</dbReference>
<protein>
    <submittedName>
        <fullName evidence="1">Uncharacterized protein</fullName>
    </submittedName>
</protein>
<gene>
    <name evidence="1" type="ORF">chiPu_0004126</name>
</gene>
<accession>A0A401S5Q3</accession>
<keyword evidence="2" id="KW-1185">Reference proteome</keyword>
<dbReference type="EMBL" id="BEZZ01000096">
    <property type="protein sequence ID" value="GCC25715.1"/>
    <property type="molecule type" value="Genomic_DNA"/>
</dbReference>
<organism evidence="1 2">
    <name type="scientific">Chiloscyllium punctatum</name>
    <name type="common">Brownbanded bambooshark</name>
    <name type="synonym">Hemiscyllium punctatum</name>
    <dbReference type="NCBI Taxonomy" id="137246"/>
    <lineage>
        <taxon>Eukaryota</taxon>
        <taxon>Metazoa</taxon>
        <taxon>Chordata</taxon>
        <taxon>Craniata</taxon>
        <taxon>Vertebrata</taxon>
        <taxon>Chondrichthyes</taxon>
        <taxon>Elasmobranchii</taxon>
        <taxon>Galeomorphii</taxon>
        <taxon>Galeoidea</taxon>
        <taxon>Orectolobiformes</taxon>
        <taxon>Hemiscylliidae</taxon>
        <taxon>Chiloscyllium</taxon>
    </lineage>
</organism>
<name>A0A401S5Q3_CHIPU</name>